<dbReference type="PANTHER" id="PTHR14949:SF52">
    <property type="entry name" value="VON WILLEBRAND FACTOR D AND EGF DOMAIN-CONTAINING PROTEIN"/>
    <property type="match status" value="1"/>
</dbReference>
<dbReference type="InterPro" id="IPR000152">
    <property type="entry name" value="EGF-type_Asp/Asn_hydroxyl_site"/>
</dbReference>
<dbReference type="SMART" id="SM00181">
    <property type="entry name" value="EGF"/>
    <property type="match status" value="6"/>
</dbReference>
<organism evidence="7 8">
    <name type="scientific">Taeniopygia guttata</name>
    <name type="common">Zebra finch</name>
    <name type="synonym">Poephila guttata</name>
    <dbReference type="NCBI Taxonomy" id="59729"/>
    <lineage>
        <taxon>Eukaryota</taxon>
        <taxon>Metazoa</taxon>
        <taxon>Chordata</taxon>
        <taxon>Craniata</taxon>
        <taxon>Vertebrata</taxon>
        <taxon>Euteleostomi</taxon>
        <taxon>Archelosauria</taxon>
        <taxon>Archosauria</taxon>
        <taxon>Dinosauria</taxon>
        <taxon>Saurischia</taxon>
        <taxon>Theropoda</taxon>
        <taxon>Coelurosauria</taxon>
        <taxon>Aves</taxon>
        <taxon>Neognathae</taxon>
        <taxon>Neoaves</taxon>
        <taxon>Telluraves</taxon>
        <taxon>Australaves</taxon>
        <taxon>Passeriformes</taxon>
        <taxon>Passeroidea</taxon>
        <taxon>Estrildidae</taxon>
        <taxon>Estrildinae</taxon>
        <taxon>Taeniopygia</taxon>
    </lineage>
</organism>
<dbReference type="PROSITE" id="PS50026">
    <property type="entry name" value="EGF_3"/>
    <property type="match status" value="4"/>
</dbReference>
<dbReference type="SMART" id="SM00179">
    <property type="entry name" value="EGF_CA"/>
    <property type="match status" value="2"/>
</dbReference>
<dbReference type="InterPro" id="IPR000742">
    <property type="entry name" value="EGF"/>
</dbReference>
<dbReference type="PANTHER" id="PTHR14949">
    <property type="entry name" value="EGF-LIKE-DOMAIN, MULTIPLE 7, 8"/>
    <property type="match status" value="1"/>
</dbReference>
<dbReference type="Pfam" id="PF07974">
    <property type="entry name" value="EGF_2"/>
    <property type="match status" value="1"/>
</dbReference>
<dbReference type="FunFam" id="2.10.25.10:FF:000499">
    <property type="entry name" value="Predicted protein"/>
    <property type="match status" value="1"/>
</dbReference>
<feature type="disulfide bond" evidence="4">
    <location>
        <begin position="807"/>
        <end position="816"/>
    </location>
</feature>
<dbReference type="Proteomes" id="UP000007754">
    <property type="component" value="Chromosome 7"/>
</dbReference>
<evidence type="ECO:0000256" key="5">
    <source>
        <dbReference type="SAM" id="MobiDB-lite"/>
    </source>
</evidence>
<feature type="disulfide bond" evidence="4">
    <location>
        <begin position="743"/>
        <end position="752"/>
    </location>
</feature>
<feature type="compositionally biased region" description="Low complexity" evidence="5">
    <location>
        <begin position="166"/>
        <end position="177"/>
    </location>
</feature>
<protein>
    <recommendedName>
        <fullName evidence="6">EGF-like domain-containing protein</fullName>
    </recommendedName>
</protein>
<dbReference type="Gene3D" id="2.60.120.260">
    <property type="entry name" value="Galactose-binding domain-like"/>
    <property type="match status" value="1"/>
</dbReference>
<evidence type="ECO:0000256" key="1">
    <source>
        <dbReference type="ARBA" id="ARBA00022536"/>
    </source>
</evidence>
<dbReference type="AlphaFoldDB" id="H0ZNM5"/>
<keyword evidence="8" id="KW-1185">Reference proteome</keyword>
<evidence type="ECO:0000313" key="7">
    <source>
        <dbReference type="Ensembl" id="ENSTGUP00000012202.2"/>
    </source>
</evidence>
<dbReference type="CDD" id="cd00054">
    <property type="entry name" value="EGF_CA"/>
    <property type="match status" value="2"/>
</dbReference>
<dbReference type="PROSITE" id="PS00022">
    <property type="entry name" value="EGF_1"/>
    <property type="match status" value="2"/>
</dbReference>
<dbReference type="GeneTree" id="ENSGT00940000160835"/>
<reference evidence="7" key="2">
    <citation type="submission" date="2025-08" db="UniProtKB">
        <authorList>
            <consortium name="Ensembl"/>
        </authorList>
    </citation>
    <scope>IDENTIFICATION</scope>
</reference>
<keyword evidence="3 4" id="KW-1015">Disulfide bond</keyword>
<evidence type="ECO:0000313" key="8">
    <source>
        <dbReference type="Proteomes" id="UP000007754"/>
    </source>
</evidence>
<dbReference type="PROSITE" id="PS00010">
    <property type="entry name" value="ASX_HYDROXYL"/>
    <property type="match status" value="1"/>
</dbReference>
<dbReference type="GO" id="GO:0005509">
    <property type="term" value="F:calcium ion binding"/>
    <property type="evidence" value="ECO:0007669"/>
    <property type="project" value="InterPro"/>
</dbReference>
<dbReference type="GO" id="GO:0009986">
    <property type="term" value="C:cell surface"/>
    <property type="evidence" value="ECO:0007669"/>
    <property type="project" value="TreeGrafter"/>
</dbReference>
<feature type="disulfide bond" evidence="4">
    <location>
        <begin position="585"/>
        <end position="594"/>
    </location>
</feature>
<reference evidence="7" key="3">
    <citation type="submission" date="2025-09" db="UniProtKB">
        <authorList>
            <consortium name="Ensembl"/>
        </authorList>
    </citation>
    <scope>IDENTIFICATION</scope>
</reference>
<dbReference type="STRING" id="59729.ENSTGUP00000012202"/>
<feature type="domain" description="EGF-like" evidence="6">
    <location>
        <begin position="721"/>
        <end position="753"/>
    </location>
</feature>
<dbReference type="InterPro" id="IPR013111">
    <property type="entry name" value="EGF_extracell"/>
</dbReference>
<dbReference type="InterPro" id="IPR001881">
    <property type="entry name" value="EGF-like_Ca-bd_dom"/>
</dbReference>
<feature type="domain" description="EGF-like" evidence="6">
    <location>
        <begin position="556"/>
        <end position="595"/>
    </location>
</feature>
<feature type="domain" description="EGF-like" evidence="6">
    <location>
        <begin position="785"/>
        <end position="817"/>
    </location>
</feature>
<dbReference type="Gene3D" id="2.10.25.10">
    <property type="entry name" value="Laminin"/>
    <property type="match status" value="5"/>
</dbReference>
<dbReference type="Pfam" id="PF00008">
    <property type="entry name" value="EGF"/>
    <property type="match status" value="2"/>
</dbReference>
<dbReference type="InterPro" id="IPR050969">
    <property type="entry name" value="Dev_Signal_Modulators"/>
</dbReference>
<dbReference type="Ensembl" id="ENSTGUT00000012336.2">
    <property type="protein sequence ID" value="ENSTGUP00000012202.2"/>
    <property type="gene ID" value="ENSTGUG00000011843.2"/>
</dbReference>
<evidence type="ECO:0000256" key="2">
    <source>
        <dbReference type="ARBA" id="ARBA00022729"/>
    </source>
</evidence>
<keyword evidence="1 4" id="KW-0245">EGF-like domain</keyword>
<proteinExistence type="predicted"/>
<dbReference type="OMA" id="QPYLENE"/>
<name>H0ZNM5_TAEGU</name>
<reference evidence="7 8" key="1">
    <citation type="journal article" date="2010" name="Nature">
        <title>The genome of a songbird.</title>
        <authorList>
            <person name="Warren W.C."/>
            <person name="Clayton D.F."/>
            <person name="Ellegren H."/>
            <person name="Arnold A.P."/>
            <person name="Hillier L.W."/>
            <person name="Kunstner A."/>
            <person name="Searle S."/>
            <person name="White S."/>
            <person name="Vilella A.J."/>
            <person name="Fairley S."/>
            <person name="Heger A."/>
            <person name="Kong L."/>
            <person name="Ponting C.P."/>
            <person name="Jarvis E.D."/>
            <person name="Mello C.V."/>
            <person name="Minx P."/>
            <person name="Lovell P."/>
            <person name="Velho T.A."/>
            <person name="Ferris M."/>
            <person name="Balakrishnan C.N."/>
            <person name="Sinha S."/>
            <person name="Blatti C."/>
            <person name="London S.E."/>
            <person name="Li Y."/>
            <person name="Lin Y.C."/>
            <person name="George J."/>
            <person name="Sweedler J."/>
            <person name="Southey B."/>
            <person name="Gunaratne P."/>
            <person name="Watson M."/>
            <person name="Nam K."/>
            <person name="Backstrom N."/>
            <person name="Smeds L."/>
            <person name="Nabholz B."/>
            <person name="Itoh Y."/>
            <person name="Whitney O."/>
            <person name="Pfenning A.R."/>
            <person name="Howard J."/>
            <person name="Volker M."/>
            <person name="Skinner B.M."/>
            <person name="Griffin D.K."/>
            <person name="Ye L."/>
            <person name="McLaren W.M."/>
            <person name="Flicek P."/>
            <person name="Quesada V."/>
            <person name="Velasco G."/>
            <person name="Lopez-Otin C."/>
            <person name="Puente X.S."/>
            <person name="Olender T."/>
            <person name="Lancet D."/>
            <person name="Smit A.F."/>
            <person name="Hubley R."/>
            <person name="Konkel M.K."/>
            <person name="Walker J.A."/>
            <person name="Batzer M.A."/>
            <person name="Gu W."/>
            <person name="Pollock D.D."/>
            <person name="Chen L."/>
            <person name="Cheng Z."/>
            <person name="Eichler E.E."/>
            <person name="Stapley J."/>
            <person name="Slate J."/>
            <person name="Ekblom R."/>
            <person name="Birkhead T."/>
            <person name="Burke T."/>
            <person name="Burt D."/>
            <person name="Scharff C."/>
            <person name="Adam I."/>
            <person name="Richard H."/>
            <person name="Sultan M."/>
            <person name="Soldatov A."/>
            <person name="Lehrach H."/>
            <person name="Edwards S.V."/>
            <person name="Yang S.P."/>
            <person name="Li X."/>
            <person name="Graves T."/>
            <person name="Fulton L."/>
            <person name="Nelson J."/>
            <person name="Chinwalla A."/>
            <person name="Hou S."/>
            <person name="Mardis E.R."/>
            <person name="Wilson R.K."/>
        </authorList>
    </citation>
    <scope>NUCLEOTIDE SEQUENCE [LARGE SCALE GENOMIC DNA]</scope>
</reference>
<comment type="caution">
    <text evidence="4">Lacks conserved residue(s) required for the propagation of feature annotation.</text>
</comment>
<dbReference type="InParanoid" id="H0ZNM5"/>
<evidence type="ECO:0000259" key="6">
    <source>
        <dbReference type="PROSITE" id="PS50026"/>
    </source>
</evidence>
<keyword evidence="2" id="KW-0732">Signal</keyword>
<dbReference type="InterPro" id="IPR058727">
    <property type="entry name" value="Helical_Vwde"/>
</dbReference>
<dbReference type="GO" id="GO:0005576">
    <property type="term" value="C:extracellular region"/>
    <property type="evidence" value="ECO:0007669"/>
    <property type="project" value="TreeGrafter"/>
</dbReference>
<feature type="domain" description="EGF-like" evidence="6">
    <location>
        <begin position="597"/>
        <end position="632"/>
    </location>
</feature>
<dbReference type="GO" id="GO:0005102">
    <property type="term" value="F:signaling receptor binding"/>
    <property type="evidence" value="ECO:0007669"/>
    <property type="project" value="TreeGrafter"/>
</dbReference>
<sequence>QLQFPTTVSSVWLKYVGKCFHFPETPTFWLKDKINAKIVFIFGAISNLSGNDMLPNVGTRNISFPMKKSFCRCQKGSTKPVPMVNTKNAFQMPSPEPSGCHDEHVDHSFAIPHLDVTSEFVTHTVTESTLRKDAEPPPKTLGQRYFSKSVQKRRSPEVPLKPLPHNVSMNSNSSINSTKPTGDLRKAKRQDKYFKYSSFHPLHGPAQRHSESFAYFFPEDYFEGVRMKFPLSWPTPNGLTATKAQEICHQILAHSTIGLACKGLLAKHLDEAIDICLLDLQLKDDVAWVRALIALLENECERRVLGSRKGEFPVGNQPSASWEEILAALRCPALCSGRGRCTELGCRCLGGHSSYDCSIAQKQALEITALENGGLCDVRASDCSRIRAFGLGFKESPSLHCQVTRLIITNDGLQYSNSRVLTLYDAVCQVCQFHPAGLCKLKENTCNIDGLCYGEGESSPTSPCLLCEPVISKFTWSKEEFIQLLTFIGENFVYQLIAVDPEGSAVLFILEAGPRGARLSPAGLLLWKVESEEMQTFEFTVSDECNAQSRYSVEVGVKPCSCLNGGTCVTNIKYPPGLGEYLCLCPNGFDGEFCQEDIRDCKSNPCGSGTCVDSVGSYFCKCPPGLGGNTSLFASLKGYSDLPLCGKSSQLCLWAPKLGSIECQWLPAPCSDSGHGNCPQFILRMHGGSCSQCEPPCEHGGTCLPHNTCSCAYGFVGPRCETMVCSRHCHNGGVCVSPDECQCRHGWSSPSCETAVCNPVCLNGGVCVRPNTCSCPSGFYGPQCQRALCIPPCKNGGHCVRTNVCSCAEGYTGRRCQKSELNISLCFPTIL</sequence>
<feature type="disulfide bond" evidence="4">
    <location>
        <begin position="725"/>
        <end position="735"/>
    </location>
</feature>
<dbReference type="Pfam" id="PF26129">
    <property type="entry name" value="Vwde"/>
    <property type="match status" value="1"/>
</dbReference>
<dbReference type="SUPFAM" id="SSF57196">
    <property type="entry name" value="EGF/Laminin"/>
    <property type="match status" value="3"/>
</dbReference>
<evidence type="ECO:0000256" key="3">
    <source>
        <dbReference type="ARBA" id="ARBA00023157"/>
    </source>
</evidence>
<accession>H0ZNM5</accession>
<feature type="disulfide bond" evidence="4">
    <location>
        <begin position="601"/>
        <end position="611"/>
    </location>
</feature>
<dbReference type="FunFam" id="2.10.25.10:FF:000490">
    <property type="entry name" value="von Willebrand factor D and EGF domain-containing protein"/>
    <property type="match status" value="1"/>
</dbReference>
<feature type="region of interest" description="Disordered" evidence="5">
    <location>
        <begin position="148"/>
        <end position="184"/>
    </location>
</feature>
<evidence type="ECO:0000256" key="4">
    <source>
        <dbReference type="PROSITE-ProRule" id="PRU00076"/>
    </source>
</evidence>
<dbReference type="HOGENOM" id="CLU_525393_0_0_1"/>
<dbReference type="PROSITE" id="PS01186">
    <property type="entry name" value="EGF_2"/>
    <property type="match status" value="2"/>
</dbReference>
<feature type="disulfide bond" evidence="4">
    <location>
        <begin position="789"/>
        <end position="799"/>
    </location>
</feature>